<evidence type="ECO:0000259" key="2">
    <source>
        <dbReference type="PROSITE" id="PS50102"/>
    </source>
</evidence>
<protein>
    <submittedName>
        <fullName evidence="3">Protein sex-lethal</fullName>
    </submittedName>
</protein>
<feature type="non-terminal residue" evidence="3">
    <location>
        <position position="1"/>
    </location>
</feature>
<evidence type="ECO:0000313" key="4">
    <source>
        <dbReference type="Proteomes" id="UP001174909"/>
    </source>
</evidence>
<evidence type="ECO:0000313" key="3">
    <source>
        <dbReference type="EMBL" id="CAI8026664.1"/>
    </source>
</evidence>
<dbReference type="Proteomes" id="UP001174909">
    <property type="component" value="Unassembled WGS sequence"/>
</dbReference>
<dbReference type="SMART" id="SM00360">
    <property type="entry name" value="RRM"/>
    <property type="match status" value="2"/>
</dbReference>
<dbReference type="InterPro" id="IPR035979">
    <property type="entry name" value="RBD_domain_sf"/>
</dbReference>
<sequence>MAYRRRIPRTSDPVTIGRRTYGIKVNHLPQDMSKEELKTLFQRFGSIADVSLKPGSGECYAFVNFHSNSCAHEAVSEMNGKVFHGKRINCKVQVEEIRSPSVGGYTVKVTFVSKNTTEATLAEVFGFGNQNCIQSVRMVPCSTGFIYNYAYVNYFYSRDAEKAVAELDQCLVDGCAVRVKLHTGQVGSPSADAPIHRVASYSGGHAPAVVPQPGSPSLATQRHMSRAISQPAFAALVSSLSSTPGHRHVPVCIQEMSICNQVPRGLLMYLQG</sequence>
<reference evidence="3" key="1">
    <citation type="submission" date="2023-03" db="EMBL/GenBank/DDBJ databases">
        <authorList>
            <person name="Steffen K."/>
            <person name="Cardenas P."/>
        </authorList>
    </citation>
    <scope>NUCLEOTIDE SEQUENCE</scope>
</reference>
<comment type="caution">
    <text evidence="3">The sequence shown here is derived from an EMBL/GenBank/DDBJ whole genome shotgun (WGS) entry which is preliminary data.</text>
</comment>
<feature type="domain" description="RRM" evidence="2">
    <location>
        <begin position="105"/>
        <end position="184"/>
    </location>
</feature>
<evidence type="ECO:0000256" key="1">
    <source>
        <dbReference type="PROSITE-ProRule" id="PRU00176"/>
    </source>
</evidence>
<dbReference type="InterPro" id="IPR050907">
    <property type="entry name" value="SRSF"/>
</dbReference>
<keyword evidence="4" id="KW-1185">Reference proteome</keyword>
<dbReference type="GO" id="GO:0003723">
    <property type="term" value="F:RNA binding"/>
    <property type="evidence" value="ECO:0007669"/>
    <property type="project" value="UniProtKB-UniRule"/>
</dbReference>
<dbReference type="Pfam" id="PF00076">
    <property type="entry name" value="RRM_1"/>
    <property type="match status" value="2"/>
</dbReference>
<name>A0AA35WN93_GEOBA</name>
<dbReference type="SUPFAM" id="SSF54928">
    <property type="entry name" value="RNA-binding domain, RBD"/>
    <property type="match status" value="1"/>
</dbReference>
<proteinExistence type="predicted"/>
<dbReference type="InterPro" id="IPR012677">
    <property type="entry name" value="Nucleotide-bd_a/b_plait_sf"/>
</dbReference>
<dbReference type="PROSITE" id="PS50102">
    <property type="entry name" value="RRM"/>
    <property type="match status" value="2"/>
</dbReference>
<gene>
    <name evidence="3" type="ORF">GBAR_LOCUS15304</name>
</gene>
<dbReference type="CDD" id="cd00590">
    <property type="entry name" value="RRM_SF"/>
    <property type="match status" value="2"/>
</dbReference>
<dbReference type="InterPro" id="IPR000504">
    <property type="entry name" value="RRM_dom"/>
</dbReference>
<keyword evidence="1" id="KW-0694">RNA-binding</keyword>
<feature type="domain" description="RRM" evidence="2">
    <location>
        <begin position="21"/>
        <end position="95"/>
    </location>
</feature>
<dbReference type="PANTHER" id="PTHR23147">
    <property type="entry name" value="SERINE/ARGININE RICH SPLICING FACTOR"/>
    <property type="match status" value="1"/>
</dbReference>
<organism evidence="3 4">
    <name type="scientific">Geodia barretti</name>
    <name type="common">Barrett's horny sponge</name>
    <dbReference type="NCBI Taxonomy" id="519541"/>
    <lineage>
        <taxon>Eukaryota</taxon>
        <taxon>Metazoa</taxon>
        <taxon>Porifera</taxon>
        <taxon>Demospongiae</taxon>
        <taxon>Heteroscleromorpha</taxon>
        <taxon>Tetractinellida</taxon>
        <taxon>Astrophorina</taxon>
        <taxon>Geodiidae</taxon>
        <taxon>Geodia</taxon>
    </lineage>
</organism>
<dbReference type="AlphaFoldDB" id="A0AA35WN93"/>
<accession>A0AA35WN93</accession>
<dbReference type="Gene3D" id="3.30.70.330">
    <property type="match status" value="2"/>
</dbReference>
<dbReference type="EMBL" id="CASHTH010002225">
    <property type="protein sequence ID" value="CAI8026664.1"/>
    <property type="molecule type" value="Genomic_DNA"/>
</dbReference>